<reference evidence="1" key="1">
    <citation type="submission" date="2020-11" db="EMBL/GenBank/DDBJ databases">
        <authorList>
            <person name="Tran Van P."/>
        </authorList>
    </citation>
    <scope>NUCLEOTIDE SEQUENCE</scope>
</reference>
<gene>
    <name evidence="1" type="ORF">OSB1V03_LOCUS7903</name>
</gene>
<dbReference type="EMBL" id="OC859342">
    <property type="protein sequence ID" value="CAD7627477.1"/>
    <property type="molecule type" value="Genomic_DNA"/>
</dbReference>
<dbReference type="Proteomes" id="UP000759131">
    <property type="component" value="Unassembled WGS sequence"/>
</dbReference>
<keyword evidence="2" id="KW-1185">Reference proteome</keyword>
<evidence type="ECO:0000313" key="1">
    <source>
        <dbReference type="EMBL" id="CAD7627477.1"/>
    </source>
</evidence>
<organism evidence="1">
    <name type="scientific">Medioppia subpectinata</name>
    <dbReference type="NCBI Taxonomy" id="1979941"/>
    <lineage>
        <taxon>Eukaryota</taxon>
        <taxon>Metazoa</taxon>
        <taxon>Ecdysozoa</taxon>
        <taxon>Arthropoda</taxon>
        <taxon>Chelicerata</taxon>
        <taxon>Arachnida</taxon>
        <taxon>Acari</taxon>
        <taxon>Acariformes</taxon>
        <taxon>Sarcoptiformes</taxon>
        <taxon>Oribatida</taxon>
        <taxon>Brachypylina</taxon>
        <taxon>Oppioidea</taxon>
        <taxon>Oppiidae</taxon>
        <taxon>Medioppia</taxon>
    </lineage>
</organism>
<sequence length="489" mass="54844">MNLTFWDNENRDLSQSSLTIRVLNPLQEQELFVNLFGAFAGQKWLPYCTMVGCASNASQCVRLGGKEMFNTISIDGYTQAYFKSLYTLDNTFLSINCHKILIPCCFPKPMDKEKPMSSVLSSFPFKMPSLPTLSDILGLKSHSLIGKLISLIPDLPPMTLFSECDRTVGSGVAACLQYFSPIQFVTDFLNGNKDSLCCTHFRHNACIQGVRDAAHLAKVANLCPDSVSDELISTLTDSTVNSYITKSCKSFNAGKCVMDSVGDVVQTIQGFFTPNQQKPVITQIIERTPQLFNTNSGANVYTSDIPYNRNSNLNPNLNRNTYNSDNSFVMNPFREIINRGINRQPNRVPNREIIPEVVRPAENPLINKSIRDLLDRQYIPEASDVKPTKELLDQNQTTGALTTRPITSLFGELLNTKQERPKEEKSKEDNESDISSIFGSFGDLFGLDNQRVRNDTRNGPKMQPFFANFFGMNESENQTIVRDITDSFN</sequence>
<protein>
    <submittedName>
        <fullName evidence="1">Uncharacterized protein</fullName>
    </submittedName>
</protein>
<dbReference type="EMBL" id="CAJPIZ010004767">
    <property type="protein sequence ID" value="CAG2107907.1"/>
    <property type="molecule type" value="Genomic_DNA"/>
</dbReference>
<name>A0A7R9KSN4_9ACAR</name>
<dbReference type="OrthoDB" id="10428449at2759"/>
<accession>A0A7R9KSN4</accession>
<evidence type="ECO:0000313" key="2">
    <source>
        <dbReference type="Proteomes" id="UP000759131"/>
    </source>
</evidence>
<proteinExistence type="predicted"/>
<dbReference type="AlphaFoldDB" id="A0A7R9KSN4"/>